<dbReference type="PANTHER" id="PTHR46236">
    <property type="entry name" value="TRAF-LIKE SUPERFAMILY PROTEIN"/>
    <property type="match status" value="1"/>
</dbReference>
<organism evidence="2 3">
    <name type="scientific">Thlaspi arvense</name>
    <name type="common">Field penny-cress</name>
    <dbReference type="NCBI Taxonomy" id="13288"/>
    <lineage>
        <taxon>Eukaryota</taxon>
        <taxon>Viridiplantae</taxon>
        <taxon>Streptophyta</taxon>
        <taxon>Embryophyta</taxon>
        <taxon>Tracheophyta</taxon>
        <taxon>Spermatophyta</taxon>
        <taxon>Magnoliopsida</taxon>
        <taxon>eudicotyledons</taxon>
        <taxon>Gunneridae</taxon>
        <taxon>Pentapetalae</taxon>
        <taxon>rosids</taxon>
        <taxon>malvids</taxon>
        <taxon>Brassicales</taxon>
        <taxon>Brassicaceae</taxon>
        <taxon>Thlaspideae</taxon>
        <taxon>Thlaspi</taxon>
    </lineage>
</organism>
<gene>
    <name evidence="2" type="ORF">TAV2_LOCUS18096</name>
</gene>
<dbReference type="InterPro" id="IPR050804">
    <property type="entry name" value="MCC"/>
</dbReference>
<dbReference type="PANTHER" id="PTHR46236:SF35">
    <property type="entry name" value="MATH DOMAIN-CONTAINING PROTEIN"/>
    <property type="match status" value="1"/>
</dbReference>
<dbReference type="EMBL" id="OU466861">
    <property type="protein sequence ID" value="CAH2063697.1"/>
    <property type="molecule type" value="Genomic_DNA"/>
</dbReference>
<proteinExistence type="predicted"/>
<feature type="coiled-coil region" evidence="1">
    <location>
        <begin position="78"/>
        <end position="156"/>
    </location>
</feature>
<reference evidence="2 3" key="1">
    <citation type="submission" date="2022-03" db="EMBL/GenBank/DDBJ databases">
        <authorList>
            <person name="Nunn A."/>
            <person name="Chopra R."/>
            <person name="Nunn A."/>
            <person name="Contreras Garrido A."/>
        </authorList>
    </citation>
    <scope>NUCLEOTIDE SEQUENCE [LARGE SCALE GENOMIC DNA]</scope>
</reference>
<name>A0AAU9SCN6_THLAR</name>
<protein>
    <recommendedName>
        <fullName evidence="4">MATH domain-containing protein</fullName>
    </recommendedName>
</protein>
<evidence type="ECO:0000313" key="3">
    <source>
        <dbReference type="Proteomes" id="UP000836841"/>
    </source>
</evidence>
<keyword evidence="3" id="KW-1185">Reference proteome</keyword>
<dbReference type="Proteomes" id="UP000836841">
    <property type="component" value="Chromosome 5"/>
</dbReference>
<sequence length="172" mass="19454">MEDINGVPVLASQVESVNRMLEKHPEIATSPGPKIQQHASILMCLIDMLTQSIQGVSKDDLADADASLAYLLNVGYKLQWLEKNLKTLSDKKEKEEAGVDRLQGIEEELKCLKQKRSNLEAQLEKENRMQEVEEELNDLKQKCLNVEAELEKVKADVAMARAPLTYDDIQYN</sequence>
<evidence type="ECO:0000256" key="1">
    <source>
        <dbReference type="SAM" id="Coils"/>
    </source>
</evidence>
<keyword evidence="1" id="KW-0175">Coiled coil</keyword>
<evidence type="ECO:0008006" key="4">
    <source>
        <dbReference type="Google" id="ProtNLM"/>
    </source>
</evidence>
<dbReference type="Gene3D" id="6.10.140.130">
    <property type="match status" value="1"/>
</dbReference>
<evidence type="ECO:0000313" key="2">
    <source>
        <dbReference type="EMBL" id="CAH2063697.1"/>
    </source>
</evidence>
<dbReference type="AlphaFoldDB" id="A0AAU9SCN6"/>
<accession>A0AAU9SCN6</accession>